<dbReference type="RefSeq" id="WP_227309781.1">
    <property type="nucleotide sequence ID" value="NZ_JAESVA010000011.1"/>
</dbReference>
<dbReference type="InterPro" id="IPR007492">
    <property type="entry name" value="LytTR_DNA-bd_dom"/>
</dbReference>
<gene>
    <name evidence="2" type="ORF">ACELLULO517_22945</name>
</gene>
<keyword evidence="3" id="KW-1185">Reference proteome</keyword>
<sequence length="286" mass="31129">MKNGPQTPPANVAQADIPAAEPDGTVARAPAESTFQHKLEQFNPGIVWLDADHRVTAMNDVAVQVLRPAAEPSLGIALDAMFGVDVLSLHPPKSREKIAFLLGHAEVPAHGGKSPPPLAMMINIPDRMLMIKVSQMATANGKAGTCMIFYDLTDLTTAPRPDGPGVLPAGAESVRLLSRIPVYRHNRIMLIDVRDIGRLEGDGHYTTIVATGDRYLSNLSLSVLESRLDPARFLRVHRSHIVNLDFVIEILRRDDGFLVALPESFGPPIPVSKQKLLALKERFGLI</sequence>
<dbReference type="Proteomes" id="UP000721844">
    <property type="component" value="Unassembled WGS sequence"/>
</dbReference>
<comment type="caution">
    <text evidence="2">The sequence shown here is derived from an EMBL/GenBank/DDBJ whole genome shotgun (WGS) entry which is preliminary data.</text>
</comment>
<organism evidence="2 3">
    <name type="scientific">Acidisoma cellulosilyticum</name>
    <dbReference type="NCBI Taxonomy" id="2802395"/>
    <lineage>
        <taxon>Bacteria</taxon>
        <taxon>Pseudomonadati</taxon>
        <taxon>Pseudomonadota</taxon>
        <taxon>Alphaproteobacteria</taxon>
        <taxon>Acetobacterales</taxon>
        <taxon>Acidocellaceae</taxon>
        <taxon>Acidisoma</taxon>
    </lineage>
</organism>
<protein>
    <submittedName>
        <fullName evidence="2">LytTR family transcriptional regulator</fullName>
    </submittedName>
</protein>
<evidence type="ECO:0000259" key="1">
    <source>
        <dbReference type="PROSITE" id="PS50930"/>
    </source>
</evidence>
<dbReference type="PANTHER" id="PTHR37299">
    <property type="entry name" value="TRANSCRIPTIONAL REGULATOR-RELATED"/>
    <property type="match status" value="1"/>
</dbReference>
<dbReference type="EMBL" id="JAESVA010000011">
    <property type="protein sequence ID" value="MCB8883125.1"/>
    <property type="molecule type" value="Genomic_DNA"/>
</dbReference>
<dbReference type="InterPro" id="IPR046947">
    <property type="entry name" value="LytR-like"/>
</dbReference>
<evidence type="ECO:0000313" key="3">
    <source>
        <dbReference type="Proteomes" id="UP000721844"/>
    </source>
</evidence>
<dbReference type="Gene3D" id="2.40.50.1020">
    <property type="entry name" value="LytTr DNA-binding domain"/>
    <property type="match status" value="1"/>
</dbReference>
<dbReference type="Pfam" id="PF04397">
    <property type="entry name" value="LytTR"/>
    <property type="match status" value="1"/>
</dbReference>
<dbReference type="GO" id="GO:0003677">
    <property type="term" value="F:DNA binding"/>
    <property type="evidence" value="ECO:0007669"/>
    <property type="project" value="InterPro"/>
</dbReference>
<dbReference type="GO" id="GO:0000156">
    <property type="term" value="F:phosphorelay response regulator activity"/>
    <property type="evidence" value="ECO:0007669"/>
    <property type="project" value="InterPro"/>
</dbReference>
<name>A0A964E5X3_9PROT</name>
<dbReference type="PROSITE" id="PS50930">
    <property type="entry name" value="HTH_LYTTR"/>
    <property type="match status" value="1"/>
</dbReference>
<feature type="domain" description="HTH LytTR-type" evidence="1">
    <location>
        <begin position="180"/>
        <end position="285"/>
    </location>
</feature>
<accession>A0A964E5X3</accession>
<evidence type="ECO:0000313" key="2">
    <source>
        <dbReference type="EMBL" id="MCB8883125.1"/>
    </source>
</evidence>
<reference evidence="2 3" key="1">
    <citation type="journal article" date="2021" name="Microorganisms">
        <title>Acidisoma silvae sp. nov. and Acidisomacellulosilytica sp. nov., Two Acidophilic Bacteria Isolated from Decaying Wood, Hydrolyzing Cellulose and Producing Poly-3-hydroxybutyrate.</title>
        <authorList>
            <person name="Mieszkin S."/>
            <person name="Pouder E."/>
            <person name="Uroz S."/>
            <person name="Simon-Colin C."/>
            <person name="Alain K."/>
        </authorList>
    </citation>
    <scope>NUCLEOTIDE SEQUENCE [LARGE SCALE GENOMIC DNA]</scope>
    <source>
        <strain evidence="2 3">HW T5.17</strain>
    </source>
</reference>
<proteinExistence type="predicted"/>
<dbReference type="SMART" id="SM00850">
    <property type="entry name" value="LytTR"/>
    <property type="match status" value="1"/>
</dbReference>
<dbReference type="AlphaFoldDB" id="A0A964E5X3"/>
<dbReference type="PANTHER" id="PTHR37299:SF1">
    <property type="entry name" value="STAGE 0 SPORULATION PROTEIN A HOMOLOG"/>
    <property type="match status" value="1"/>
</dbReference>